<feature type="domain" description="Putative zinc-finger" evidence="2">
    <location>
        <begin position="3"/>
        <end position="37"/>
    </location>
</feature>
<feature type="transmembrane region" description="Helical" evidence="1">
    <location>
        <begin position="229"/>
        <end position="249"/>
    </location>
</feature>
<name>A0ABV7ZNT5_9CORY</name>
<dbReference type="RefSeq" id="WP_290289745.1">
    <property type="nucleotide sequence ID" value="NZ_CP047211.1"/>
</dbReference>
<organism evidence="3 4">
    <name type="scientific">Corynebacterium hansenii</name>
    <dbReference type="NCBI Taxonomy" id="394964"/>
    <lineage>
        <taxon>Bacteria</taxon>
        <taxon>Bacillati</taxon>
        <taxon>Actinomycetota</taxon>
        <taxon>Actinomycetes</taxon>
        <taxon>Mycobacteriales</taxon>
        <taxon>Corynebacteriaceae</taxon>
        <taxon>Corynebacterium</taxon>
    </lineage>
</organism>
<dbReference type="Proteomes" id="UP001595751">
    <property type="component" value="Unassembled WGS sequence"/>
</dbReference>
<evidence type="ECO:0000256" key="1">
    <source>
        <dbReference type="SAM" id="Phobius"/>
    </source>
</evidence>
<sequence>MDCEDVRAALSARLDGEPSGVDDDVVDAHLDACDECRAWFEKAVALNRSLHMGPAGERAAAGAGPAGPGAGPSLPDAADMAALSERILSTVEPERRRRERTWLFVAGSARVLLVLLGVLHLAWGVQLLLGAGGAMNQVALDSGGQLGGALGGTLGDEAAAAAAALDDIIAPTIDAAAIRLAFAVGMFRAAWRPRAAMGMTPVYGAAAMFSIGFATRDLVLGTLGVADVAGLALMALSAVALGLVWLGGYTPSAMAQAWRAAAGRPVRGLPGEFD</sequence>
<feature type="transmembrane region" description="Helical" evidence="1">
    <location>
        <begin position="202"/>
        <end position="223"/>
    </location>
</feature>
<comment type="caution">
    <text evidence="3">The sequence shown here is derived from an EMBL/GenBank/DDBJ whole genome shotgun (WGS) entry which is preliminary data.</text>
</comment>
<gene>
    <name evidence="3" type="ORF">ACFORJ_08560</name>
</gene>
<accession>A0ABV7ZNT5</accession>
<keyword evidence="1" id="KW-0812">Transmembrane</keyword>
<keyword evidence="1" id="KW-1133">Transmembrane helix</keyword>
<keyword evidence="1" id="KW-0472">Membrane</keyword>
<reference evidence="4" key="1">
    <citation type="journal article" date="2019" name="Int. J. Syst. Evol. Microbiol.">
        <title>The Global Catalogue of Microorganisms (GCM) 10K type strain sequencing project: providing services to taxonomists for standard genome sequencing and annotation.</title>
        <authorList>
            <consortium name="The Broad Institute Genomics Platform"/>
            <consortium name="The Broad Institute Genome Sequencing Center for Infectious Disease"/>
            <person name="Wu L."/>
            <person name="Ma J."/>
        </authorList>
    </citation>
    <scope>NUCLEOTIDE SEQUENCE [LARGE SCALE GENOMIC DNA]</scope>
    <source>
        <strain evidence="4">CCUG 53252</strain>
    </source>
</reference>
<dbReference type="InterPro" id="IPR027383">
    <property type="entry name" value="Znf_put"/>
</dbReference>
<dbReference type="EMBL" id="JBHRZN010000002">
    <property type="protein sequence ID" value="MFC3850214.1"/>
    <property type="molecule type" value="Genomic_DNA"/>
</dbReference>
<evidence type="ECO:0000259" key="2">
    <source>
        <dbReference type="Pfam" id="PF13490"/>
    </source>
</evidence>
<feature type="transmembrane region" description="Helical" evidence="1">
    <location>
        <begin position="102"/>
        <end position="123"/>
    </location>
</feature>
<evidence type="ECO:0000313" key="4">
    <source>
        <dbReference type="Proteomes" id="UP001595751"/>
    </source>
</evidence>
<proteinExistence type="predicted"/>
<dbReference type="Pfam" id="PF13490">
    <property type="entry name" value="zf-HC2"/>
    <property type="match status" value="1"/>
</dbReference>
<keyword evidence="4" id="KW-1185">Reference proteome</keyword>
<feature type="transmembrane region" description="Helical" evidence="1">
    <location>
        <begin position="168"/>
        <end position="190"/>
    </location>
</feature>
<protein>
    <submittedName>
        <fullName evidence="3">Zf-HC2 domain-containing protein</fullName>
    </submittedName>
</protein>
<evidence type="ECO:0000313" key="3">
    <source>
        <dbReference type="EMBL" id="MFC3850214.1"/>
    </source>
</evidence>